<dbReference type="Proteomes" id="UP000823886">
    <property type="component" value="Unassembled WGS sequence"/>
</dbReference>
<evidence type="ECO:0000313" key="2">
    <source>
        <dbReference type="EMBL" id="HJC63455.1"/>
    </source>
</evidence>
<feature type="region of interest" description="Disordered" evidence="1">
    <location>
        <begin position="302"/>
        <end position="332"/>
    </location>
</feature>
<reference evidence="2" key="1">
    <citation type="journal article" date="2021" name="PeerJ">
        <title>Extensive microbial diversity within the chicken gut microbiome revealed by metagenomics and culture.</title>
        <authorList>
            <person name="Gilroy R."/>
            <person name="Ravi A."/>
            <person name="Getino M."/>
            <person name="Pursley I."/>
            <person name="Horton D.L."/>
            <person name="Alikhan N.F."/>
            <person name="Baker D."/>
            <person name="Gharbi K."/>
            <person name="Hall N."/>
            <person name="Watson M."/>
            <person name="Adriaenssens E.M."/>
            <person name="Foster-Nyarko E."/>
            <person name="Jarju S."/>
            <person name="Secka A."/>
            <person name="Antonio M."/>
            <person name="Oren A."/>
            <person name="Chaudhuri R.R."/>
            <person name="La Ragione R."/>
            <person name="Hildebrand F."/>
            <person name="Pallen M.J."/>
        </authorList>
    </citation>
    <scope>NUCLEOTIDE SEQUENCE</scope>
    <source>
        <strain evidence="2">ChiBcec2-3848</strain>
    </source>
</reference>
<accession>A0A9D2PP52</accession>
<gene>
    <name evidence="2" type="ORF">H9753_07545</name>
</gene>
<dbReference type="AlphaFoldDB" id="A0A9D2PP52"/>
<protein>
    <submittedName>
        <fullName evidence="2">Rpn family recombination-promoting nuclease/putative transposase</fullName>
    </submittedName>
</protein>
<evidence type="ECO:0000313" key="3">
    <source>
        <dbReference type="Proteomes" id="UP000823886"/>
    </source>
</evidence>
<comment type="caution">
    <text evidence="2">The sequence shown here is derived from an EMBL/GenBank/DDBJ whole genome shotgun (WGS) entry which is preliminary data.</text>
</comment>
<feature type="compositionally biased region" description="Basic and acidic residues" evidence="1">
    <location>
        <begin position="303"/>
        <end position="332"/>
    </location>
</feature>
<sequence>MANALQGYFPQIRTRQEVLEYIFHKRELRRRFQTLTDPQKKEFLDLCTGEKGVNVLSDPIVKEILNPEIHKERLEDFLSAVLERRVTIAQILPNDSVRLTDEVSLIITDIVVCLEDGSLANIEIQKIGYAFPGQRVACYSADLLLRQYKRAKNKRKKERERFTYRDVKKVYTIVLFEKSTREFHQIKDRYLHRSSQKFDTGLKLEMLQENILIALDIFREVTQNKRIETPLEAWLTFLGCYEPERILKLLEYEPEFEELYREVYDLCRNIEGVMKMFFSKELLELDRNTVKYMVEELEEQVEEEKRKQKEGQRKLQAETEKRRKAEQHSAEQAERIAALEKLLQEHGISSQDLP</sequence>
<name>A0A9D2PP52_9FIRM</name>
<proteinExistence type="predicted"/>
<dbReference type="EMBL" id="DWVZ01000100">
    <property type="protein sequence ID" value="HJC63455.1"/>
    <property type="molecule type" value="Genomic_DNA"/>
</dbReference>
<reference evidence="2" key="2">
    <citation type="submission" date="2021-04" db="EMBL/GenBank/DDBJ databases">
        <authorList>
            <person name="Gilroy R."/>
        </authorList>
    </citation>
    <scope>NUCLEOTIDE SEQUENCE</scope>
    <source>
        <strain evidence="2">ChiBcec2-3848</strain>
    </source>
</reference>
<organism evidence="2 3">
    <name type="scientific">Candidatus Blautia merdavium</name>
    <dbReference type="NCBI Taxonomy" id="2838494"/>
    <lineage>
        <taxon>Bacteria</taxon>
        <taxon>Bacillati</taxon>
        <taxon>Bacillota</taxon>
        <taxon>Clostridia</taxon>
        <taxon>Lachnospirales</taxon>
        <taxon>Lachnospiraceae</taxon>
        <taxon>Blautia</taxon>
    </lineage>
</organism>
<dbReference type="Pfam" id="PF12784">
    <property type="entry name" value="PDDEXK_2"/>
    <property type="match status" value="1"/>
</dbReference>
<evidence type="ECO:0000256" key="1">
    <source>
        <dbReference type="SAM" id="MobiDB-lite"/>
    </source>
</evidence>